<reference evidence="1 2" key="1">
    <citation type="journal article" date="2019" name="Int. J. Syst. Evol. Microbiol.">
        <title>The Global Catalogue of Microorganisms (GCM) 10K type strain sequencing project: providing services to taxonomists for standard genome sequencing and annotation.</title>
        <authorList>
            <consortium name="The Broad Institute Genomics Platform"/>
            <consortium name="The Broad Institute Genome Sequencing Center for Infectious Disease"/>
            <person name="Wu L."/>
            <person name="Ma J."/>
        </authorList>
    </citation>
    <scope>NUCLEOTIDE SEQUENCE [LARGE SCALE GENOMIC DNA]</scope>
    <source>
        <strain evidence="1 2">WLHS5</strain>
    </source>
</reference>
<evidence type="ECO:0000313" key="1">
    <source>
        <dbReference type="EMBL" id="MFC4542689.1"/>
    </source>
</evidence>
<dbReference type="AlphaFoldDB" id="A0ABD5PQ62"/>
<evidence type="ECO:0000313" key="2">
    <source>
        <dbReference type="Proteomes" id="UP001595898"/>
    </source>
</evidence>
<keyword evidence="2" id="KW-1185">Reference proteome</keyword>
<gene>
    <name evidence="1" type="ORF">ACFO5R_12230</name>
</gene>
<accession>A0ABD5PQ62</accession>
<protein>
    <recommendedName>
        <fullName evidence="3">DUF1102 domain-containing protein</fullName>
    </recommendedName>
</protein>
<name>A0ABD5PQ62_9EURY</name>
<organism evidence="1 2">
    <name type="scientific">Halosolutus amylolyticus</name>
    <dbReference type="NCBI Taxonomy" id="2932267"/>
    <lineage>
        <taxon>Archaea</taxon>
        <taxon>Methanobacteriati</taxon>
        <taxon>Methanobacteriota</taxon>
        <taxon>Stenosarchaea group</taxon>
        <taxon>Halobacteria</taxon>
        <taxon>Halobacteriales</taxon>
        <taxon>Natrialbaceae</taxon>
        <taxon>Halosolutus</taxon>
    </lineage>
</organism>
<proteinExistence type="predicted"/>
<dbReference type="EMBL" id="JBHSFA010000007">
    <property type="protein sequence ID" value="MFC4542689.1"/>
    <property type="molecule type" value="Genomic_DNA"/>
</dbReference>
<sequence>MQRRKFVIGMGALASGTAAAVGSGAFTTSKADRSLEVSVAADDSQAFLAMDPQDEDRVRTNGDGAIEIDLAQDNTGNSETADTGVNPNGFTDFLNLFTITNQSTNDLVVMIDGATDVQSYEGISIFSAYDTSREHEPGISDNAGSPPPLEYDETEGGANYKIPSNFDPTDYFGEGNDYPVLSPGETLDVGFYFVTESAPSTRLYKDTSLTVAAVAVDSERDKRS</sequence>
<dbReference type="Proteomes" id="UP001595898">
    <property type="component" value="Unassembled WGS sequence"/>
</dbReference>
<evidence type="ECO:0008006" key="3">
    <source>
        <dbReference type="Google" id="ProtNLM"/>
    </source>
</evidence>
<dbReference type="RefSeq" id="WP_250140619.1">
    <property type="nucleotide sequence ID" value="NZ_JALIQP010000002.1"/>
</dbReference>
<comment type="caution">
    <text evidence="1">The sequence shown here is derived from an EMBL/GenBank/DDBJ whole genome shotgun (WGS) entry which is preliminary data.</text>
</comment>